<evidence type="ECO:0000256" key="1">
    <source>
        <dbReference type="SAM" id="MobiDB-lite"/>
    </source>
</evidence>
<feature type="region of interest" description="Disordered" evidence="1">
    <location>
        <begin position="1"/>
        <end position="82"/>
    </location>
</feature>
<keyword evidence="3" id="KW-1185">Reference proteome</keyword>
<reference evidence="2 3" key="1">
    <citation type="submission" date="2014-04" db="EMBL/GenBank/DDBJ databases">
        <authorList>
            <consortium name="DOE Joint Genome Institute"/>
            <person name="Kuo A."/>
            <person name="Kohler A."/>
            <person name="Nagy L.G."/>
            <person name="Floudas D."/>
            <person name="Copeland A."/>
            <person name="Barry K.W."/>
            <person name="Cichocki N."/>
            <person name="Veneault-Fourrey C."/>
            <person name="LaButti K."/>
            <person name="Lindquist E.A."/>
            <person name="Lipzen A."/>
            <person name="Lundell T."/>
            <person name="Morin E."/>
            <person name="Murat C."/>
            <person name="Sun H."/>
            <person name="Tunlid A."/>
            <person name="Henrissat B."/>
            <person name="Grigoriev I.V."/>
            <person name="Hibbett D.S."/>
            <person name="Martin F."/>
            <person name="Nordberg H.P."/>
            <person name="Cantor M.N."/>
            <person name="Hua S.X."/>
        </authorList>
    </citation>
    <scope>NUCLEOTIDE SEQUENCE [LARGE SCALE GENOMIC DNA]</scope>
    <source>
        <strain evidence="2 3">Foug A</strain>
    </source>
</reference>
<feature type="compositionally biased region" description="Gly residues" evidence="1">
    <location>
        <begin position="41"/>
        <end position="54"/>
    </location>
</feature>
<proteinExistence type="predicted"/>
<accession>A0A0C2ZQE7</accession>
<reference evidence="3" key="2">
    <citation type="submission" date="2015-01" db="EMBL/GenBank/DDBJ databases">
        <title>Evolutionary Origins and Diversification of the Mycorrhizal Mutualists.</title>
        <authorList>
            <consortium name="DOE Joint Genome Institute"/>
            <consortium name="Mycorrhizal Genomics Consortium"/>
            <person name="Kohler A."/>
            <person name="Kuo A."/>
            <person name="Nagy L.G."/>
            <person name="Floudas D."/>
            <person name="Copeland A."/>
            <person name="Barry K.W."/>
            <person name="Cichocki N."/>
            <person name="Veneault-Fourrey C."/>
            <person name="LaButti K."/>
            <person name="Lindquist E.A."/>
            <person name="Lipzen A."/>
            <person name="Lundell T."/>
            <person name="Morin E."/>
            <person name="Murat C."/>
            <person name="Riley R."/>
            <person name="Ohm R."/>
            <person name="Sun H."/>
            <person name="Tunlid A."/>
            <person name="Henrissat B."/>
            <person name="Grigoriev I.V."/>
            <person name="Hibbett D.S."/>
            <person name="Martin F."/>
        </authorList>
    </citation>
    <scope>NUCLEOTIDE SEQUENCE [LARGE SCALE GENOMIC DNA]</scope>
    <source>
        <strain evidence="3">Foug A</strain>
    </source>
</reference>
<name>A0A0C2ZQE7_9AGAM</name>
<dbReference type="HOGENOM" id="CLU_1378858_0_0_1"/>
<feature type="compositionally biased region" description="Basic and acidic residues" evidence="1">
    <location>
        <begin position="20"/>
        <end position="37"/>
    </location>
</feature>
<sequence length="198" mass="21437">MSTAKGERYMSGRNPSIRNYNKDSTCHPEDLQSHDGSESYGHGGSGTGQAGGYSGKQSKSNGQGPSQSEREGNTKDDITVDDYGRFDPGLAAWKRPEETDVCRIPGIRQMGGVKYIVNEGRRQTGGNVPTCVRGYECDRESYEDLCSSGTKLESLRVSGMTSTRLIIVGCALMSSPIGEEKVTGKIVKDPGLKEKEEK</sequence>
<feature type="compositionally biased region" description="Basic and acidic residues" evidence="1">
    <location>
        <begin position="68"/>
        <end position="82"/>
    </location>
</feature>
<feature type="compositionally biased region" description="Basic and acidic residues" evidence="1">
    <location>
        <begin position="1"/>
        <end position="10"/>
    </location>
</feature>
<dbReference type="InParanoid" id="A0A0C2ZQE7"/>
<evidence type="ECO:0000313" key="2">
    <source>
        <dbReference type="EMBL" id="KIM54832.1"/>
    </source>
</evidence>
<dbReference type="AlphaFoldDB" id="A0A0C2ZQE7"/>
<organism evidence="2 3">
    <name type="scientific">Scleroderma citrinum Foug A</name>
    <dbReference type="NCBI Taxonomy" id="1036808"/>
    <lineage>
        <taxon>Eukaryota</taxon>
        <taxon>Fungi</taxon>
        <taxon>Dikarya</taxon>
        <taxon>Basidiomycota</taxon>
        <taxon>Agaricomycotina</taxon>
        <taxon>Agaricomycetes</taxon>
        <taxon>Agaricomycetidae</taxon>
        <taxon>Boletales</taxon>
        <taxon>Sclerodermatineae</taxon>
        <taxon>Sclerodermataceae</taxon>
        <taxon>Scleroderma</taxon>
    </lineage>
</organism>
<protein>
    <submittedName>
        <fullName evidence="2">Uncharacterized protein</fullName>
    </submittedName>
</protein>
<evidence type="ECO:0000313" key="3">
    <source>
        <dbReference type="Proteomes" id="UP000053989"/>
    </source>
</evidence>
<dbReference type="EMBL" id="KN822146">
    <property type="protein sequence ID" value="KIM54832.1"/>
    <property type="molecule type" value="Genomic_DNA"/>
</dbReference>
<gene>
    <name evidence="2" type="ORF">SCLCIDRAFT_30803</name>
</gene>
<feature type="compositionally biased region" description="Polar residues" evidence="1">
    <location>
        <begin position="56"/>
        <end position="67"/>
    </location>
</feature>
<dbReference type="Proteomes" id="UP000053989">
    <property type="component" value="Unassembled WGS sequence"/>
</dbReference>